<dbReference type="EMBL" id="JBHSDR010000003">
    <property type="protein sequence ID" value="MFC4294217.1"/>
    <property type="molecule type" value="Genomic_DNA"/>
</dbReference>
<dbReference type="CDD" id="cd00156">
    <property type="entry name" value="REC"/>
    <property type="match status" value="1"/>
</dbReference>
<dbReference type="InterPro" id="IPR001789">
    <property type="entry name" value="Sig_transdc_resp-reg_receiver"/>
</dbReference>
<evidence type="ECO:0000313" key="4">
    <source>
        <dbReference type="Proteomes" id="UP001595828"/>
    </source>
</evidence>
<accession>A0ABV8RMP8</accession>
<comment type="caution">
    <text evidence="3">The sequence shown here is derived from an EMBL/GenBank/DDBJ whole genome shotgun (WGS) entry which is preliminary data.</text>
</comment>
<dbReference type="Proteomes" id="UP001595828">
    <property type="component" value="Unassembled WGS sequence"/>
</dbReference>
<keyword evidence="4" id="KW-1185">Reference proteome</keyword>
<dbReference type="PROSITE" id="PS50110">
    <property type="entry name" value="RESPONSE_REGULATORY"/>
    <property type="match status" value="1"/>
</dbReference>
<sequence>MAEPARRVLVLEDSVLVSMAIEAALAERGFETVLAGSLSAAKARLGGSPLLAALLDFQLPDGSSLELARELEDMGCPIAIVSGADGDAVPAEFPFTKRFVKPVSAEDLAEWVASIDPSALPVAAPPPT</sequence>
<keyword evidence="1" id="KW-0597">Phosphoprotein</keyword>
<dbReference type="Gene3D" id="3.40.50.2300">
    <property type="match status" value="1"/>
</dbReference>
<feature type="modified residue" description="4-aspartylphosphate" evidence="1">
    <location>
        <position position="56"/>
    </location>
</feature>
<name>A0ABV8RMP8_9SPHN</name>
<evidence type="ECO:0000313" key="3">
    <source>
        <dbReference type="EMBL" id="MFC4294217.1"/>
    </source>
</evidence>
<feature type="domain" description="Response regulatory" evidence="2">
    <location>
        <begin position="7"/>
        <end position="116"/>
    </location>
</feature>
<evidence type="ECO:0000256" key="1">
    <source>
        <dbReference type="PROSITE-ProRule" id="PRU00169"/>
    </source>
</evidence>
<dbReference type="SMART" id="SM00448">
    <property type="entry name" value="REC"/>
    <property type="match status" value="1"/>
</dbReference>
<dbReference type="InterPro" id="IPR011006">
    <property type="entry name" value="CheY-like_superfamily"/>
</dbReference>
<proteinExistence type="predicted"/>
<dbReference type="SUPFAM" id="SSF52172">
    <property type="entry name" value="CheY-like"/>
    <property type="match status" value="1"/>
</dbReference>
<organism evidence="3 4">
    <name type="scientific">Novosphingobium tardum</name>
    <dbReference type="NCBI Taxonomy" id="1538021"/>
    <lineage>
        <taxon>Bacteria</taxon>
        <taxon>Pseudomonadati</taxon>
        <taxon>Pseudomonadota</taxon>
        <taxon>Alphaproteobacteria</taxon>
        <taxon>Sphingomonadales</taxon>
        <taxon>Sphingomonadaceae</taxon>
        <taxon>Novosphingobium</taxon>
    </lineage>
</organism>
<dbReference type="RefSeq" id="WP_379537677.1">
    <property type="nucleotide sequence ID" value="NZ_JBHSDR010000003.1"/>
</dbReference>
<protein>
    <submittedName>
        <fullName evidence="3">Response regulator</fullName>
    </submittedName>
</protein>
<gene>
    <name evidence="3" type="ORF">ACFO0A_04000</name>
</gene>
<evidence type="ECO:0000259" key="2">
    <source>
        <dbReference type="PROSITE" id="PS50110"/>
    </source>
</evidence>
<reference evidence="4" key="1">
    <citation type="journal article" date="2019" name="Int. J. Syst. Evol. Microbiol.">
        <title>The Global Catalogue of Microorganisms (GCM) 10K type strain sequencing project: providing services to taxonomists for standard genome sequencing and annotation.</title>
        <authorList>
            <consortium name="The Broad Institute Genomics Platform"/>
            <consortium name="The Broad Institute Genome Sequencing Center for Infectious Disease"/>
            <person name="Wu L."/>
            <person name="Ma J."/>
        </authorList>
    </citation>
    <scope>NUCLEOTIDE SEQUENCE [LARGE SCALE GENOMIC DNA]</scope>
    <source>
        <strain evidence="4">CGMCC 1.12989</strain>
    </source>
</reference>